<sequence>MEINENSIEKSLCNDAAKIVIDEEFKSDLKNKIMFADKYNNITKQPKHRSNFMKNRYFKIASGFVICVFVSGSIFKVIDIQSKNIFTKIKGTTNSTIPVISTKESINDSSKQAVGLKILDDIIKNNYKNKQLVAIKGGVANVSNPLSVNTVKKPTDSLMAANIISDNGIMEIVNYDDGDDETIQDEGTEVKPVIPATVIPATVTNPTIDVPSVPTVVLTTYDPRYSNDATKLASVKDDGIYIKDLKSSSETMLIACNDKTQIVNKPNFTPSGEIIYYKANKVELENGAIYLSNKKGNVSTKIADGKNPMVSKDGENLVYEAEGKIYIQPLKDKTSSRYVANGKYPAFSNDGNLISYVKEGIETQSPNVSAAKITTFARVASTEKTISTLCVYNFAKERNSSITDKGAIADSSTDSWSGAIRNVEDTNKSDAAGQYSYYESIWSLDNKEVHVIKVDNETGDRVVTNFKLDN</sequence>
<evidence type="ECO:0000313" key="2">
    <source>
        <dbReference type="EMBL" id="MBU3159895.1"/>
    </source>
</evidence>
<protein>
    <recommendedName>
        <fullName evidence="4">WD40-like Beta Propeller Repeat</fullName>
    </recommendedName>
</protein>
<gene>
    <name evidence="2" type="ORF">KPL37_09035</name>
</gene>
<dbReference type="RefSeq" id="WP_216148267.1">
    <property type="nucleotide sequence ID" value="NZ_JAHLDV010000016.1"/>
</dbReference>
<reference evidence="2 3" key="1">
    <citation type="submission" date="2021-06" db="EMBL/GenBank/DDBJ databases">
        <title>Clostridia strains as spoilage organisms.</title>
        <authorList>
            <person name="Wambui J."/>
            <person name="Stephan R."/>
            <person name="Stevens M.J.A."/>
        </authorList>
    </citation>
    <scope>NUCLEOTIDE SEQUENCE [LARGE SCALE GENOMIC DNA]</scope>
    <source>
        <strain evidence="2 3">DSM 14204</strain>
    </source>
</reference>
<proteinExistence type="predicted"/>
<accession>A0ABS6BU79</accession>
<dbReference type="Proteomes" id="UP000776252">
    <property type="component" value="Unassembled WGS sequence"/>
</dbReference>
<keyword evidence="1" id="KW-0472">Membrane</keyword>
<feature type="transmembrane region" description="Helical" evidence="1">
    <location>
        <begin position="57"/>
        <end position="78"/>
    </location>
</feature>
<name>A0ABS6BU79_9CLOT</name>
<dbReference type="EMBL" id="JAHLDV010000016">
    <property type="protein sequence ID" value="MBU3159895.1"/>
    <property type="molecule type" value="Genomic_DNA"/>
</dbReference>
<organism evidence="2 3">
    <name type="scientific">Clostridium frigoris</name>
    <dbReference type="NCBI Taxonomy" id="205327"/>
    <lineage>
        <taxon>Bacteria</taxon>
        <taxon>Bacillati</taxon>
        <taxon>Bacillota</taxon>
        <taxon>Clostridia</taxon>
        <taxon>Eubacteriales</taxon>
        <taxon>Clostridiaceae</taxon>
        <taxon>Clostridium</taxon>
    </lineage>
</organism>
<evidence type="ECO:0000313" key="3">
    <source>
        <dbReference type="Proteomes" id="UP000776252"/>
    </source>
</evidence>
<keyword evidence="3" id="KW-1185">Reference proteome</keyword>
<evidence type="ECO:0000256" key="1">
    <source>
        <dbReference type="SAM" id="Phobius"/>
    </source>
</evidence>
<keyword evidence="1" id="KW-1133">Transmembrane helix</keyword>
<keyword evidence="1" id="KW-0812">Transmembrane</keyword>
<evidence type="ECO:0008006" key="4">
    <source>
        <dbReference type="Google" id="ProtNLM"/>
    </source>
</evidence>
<comment type="caution">
    <text evidence="2">The sequence shown here is derived from an EMBL/GenBank/DDBJ whole genome shotgun (WGS) entry which is preliminary data.</text>
</comment>